<reference evidence="2 3" key="1">
    <citation type="submission" date="2024-02" db="EMBL/GenBank/DDBJ databases">
        <authorList>
            <person name="Chen Y."/>
            <person name="Shah S."/>
            <person name="Dougan E. K."/>
            <person name="Thang M."/>
            <person name="Chan C."/>
        </authorList>
    </citation>
    <scope>NUCLEOTIDE SEQUENCE [LARGE SCALE GENOMIC DNA]</scope>
</reference>
<feature type="region of interest" description="Disordered" evidence="1">
    <location>
        <begin position="324"/>
        <end position="416"/>
    </location>
</feature>
<protein>
    <submittedName>
        <fullName evidence="2">Uncharacterized protein</fullName>
    </submittedName>
</protein>
<keyword evidence="3" id="KW-1185">Reference proteome</keyword>
<dbReference type="EMBL" id="CAXAMN010003789">
    <property type="protein sequence ID" value="CAK9006252.1"/>
    <property type="molecule type" value="Genomic_DNA"/>
</dbReference>
<feature type="non-terminal residue" evidence="2">
    <location>
        <position position="524"/>
    </location>
</feature>
<gene>
    <name evidence="2" type="ORF">CCMP2556_LOCUS8392</name>
</gene>
<name>A0ABP0IVZ6_9DINO</name>
<sequence length="524" mass="57683">MTNRSSTKHKDIDDSALLVHVDIEQVDNSTLVSKHVDIEQVAVEQVDIEQSQEALLVSSSPGFGVLDSGCGRSIIGERTLQSFEQLWRDRNQKIPSRIAEKNLFKYGNGEQEVSQQAVQVPVVLGGRMGSIRAASVKGDAPLLISRAALQKLNAVINFSDSTMTLFTDQRKIPLQTNEAGQFVVRLIDDSAPITDPPEEFQEVMLADEQTVQSTESAKASMSMPEPADELPLDTRQVDEMKAPVRDSSKYQTWSREDSFLTHAVLRTLPSYRQASESLQVPCDAIPSQAIQEVMMVKEVVMDSAQTNLGEPLQRYLEHLAQSDAEHVTGVPESDQVQDSPMPAVKSAEQTKGHDEASEDPTLIDKSPMTPEHAKVHEDPTDVIMQQPSSASGSSSSSGFKANQESQAGSTSYHYGPIRHRVEGKSHGAALYRPSAMKHEDFVDMMREVVPRLLDAAPTGEHKRSPSEAELSTESQPPAQKARPEPSSEVLSVQDVGELMVSWDDPTVEIEIMIAQYMEKKLSKE</sequence>
<dbReference type="Proteomes" id="UP001642484">
    <property type="component" value="Unassembled WGS sequence"/>
</dbReference>
<dbReference type="Gene3D" id="2.40.70.10">
    <property type="entry name" value="Acid Proteases"/>
    <property type="match status" value="1"/>
</dbReference>
<evidence type="ECO:0000313" key="2">
    <source>
        <dbReference type="EMBL" id="CAK9006252.1"/>
    </source>
</evidence>
<comment type="caution">
    <text evidence="2">The sequence shown here is derived from an EMBL/GenBank/DDBJ whole genome shotgun (WGS) entry which is preliminary data.</text>
</comment>
<dbReference type="InterPro" id="IPR021109">
    <property type="entry name" value="Peptidase_aspartic_dom_sf"/>
</dbReference>
<evidence type="ECO:0000256" key="1">
    <source>
        <dbReference type="SAM" id="MobiDB-lite"/>
    </source>
</evidence>
<feature type="compositionally biased region" description="Polar residues" evidence="1">
    <location>
        <begin position="399"/>
        <end position="412"/>
    </location>
</feature>
<evidence type="ECO:0000313" key="3">
    <source>
        <dbReference type="Proteomes" id="UP001642484"/>
    </source>
</evidence>
<organism evidence="2 3">
    <name type="scientific">Durusdinium trenchii</name>
    <dbReference type="NCBI Taxonomy" id="1381693"/>
    <lineage>
        <taxon>Eukaryota</taxon>
        <taxon>Sar</taxon>
        <taxon>Alveolata</taxon>
        <taxon>Dinophyceae</taxon>
        <taxon>Suessiales</taxon>
        <taxon>Symbiodiniaceae</taxon>
        <taxon>Durusdinium</taxon>
    </lineage>
</organism>
<feature type="compositionally biased region" description="Low complexity" evidence="1">
    <location>
        <begin position="388"/>
        <end position="398"/>
    </location>
</feature>
<accession>A0ABP0IVZ6</accession>
<proteinExistence type="predicted"/>
<feature type="region of interest" description="Disordered" evidence="1">
    <location>
        <begin position="455"/>
        <end position="490"/>
    </location>
</feature>